<proteinExistence type="predicted"/>
<evidence type="ECO:0000313" key="1">
    <source>
        <dbReference type="EMBL" id="EEP53966.1"/>
    </source>
</evidence>
<sequence length="155" mass="17584">MISLLDINKAINEKIKHALAGSNFNDVPIIASDLSEPIVRPSIKVILDDGSAGKMNSCMKEQTLRCRVYFFSSDLKKYKIENMKVRDLIQNEFLMPLVISDTFVVDIDEIEASTSDTVLICSFDIETLEDIPEVILDDGKEYEPMENLYLDLETE</sequence>
<gene>
    <name evidence="1" type="ORF">CLP_2913</name>
</gene>
<reference evidence="1 2" key="1">
    <citation type="submission" date="2009-08" db="EMBL/GenBank/DDBJ databases">
        <authorList>
            <person name="Shrivastava S."/>
            <person name="Brinkac L.B."/>
            <person name="Brown J.L."/>
            <person name="Bruce D.B."/>
            <person name="Detter C."/>
            <person name="Green L.D."/>
            <person name="Munk C.A."/>
            <person name="Rogers Y.C."/>
            <person name="Tapia R."/>
            <person name="Sims D.R."/>
            <person name="Smith L.A."/>
            <person name="Smith T.J."/>
            <person name="Sutton G."/>
            <person name="Brettin T."/>
        </authorList>
    </citation>
    <scope>NUCLEOTIDE SEQUENCE [LARGE SCALE GENOMIC DNA]</scope>
    <source>
        <strain evidence="2">E4 str. BoNT E BL5262</strain>
    </source>
</reference>
<protein>
    <submittedName>
        <fullName evidence="1">Uncharacterized protein</fullName>
    </submittedName>
</protein>
<dbReference type="Pfam" id="PF20765">
    <property type="entry name" value="Phage_tail_terminator_8"/>
    <property type="match status" value="1"/>
</dbReference>
<dbReference type="EMBL" id="ACOM01000005">
    <property type="protein sequence ID" value="EEP53966.1"/>
    <property type="molecule type" value="Genomic_DNA"/>
</dbReference>
<dbReference type="InterPro" id="IPR049254">
    <property type="entry name" value="Phage_tail_terminator"/>
</dbReference>
<dbReference type="HOGENOM" id="CLU_136731_1_1_9"/>
<dbReference type="eggNOG" id="ENOG5031G2Y">
    <property type="taxonomic scope" value="Bacteria"/>
</dbReference>
<dbReference type="RefSeq" id="WP_003407983.1">
    <property type="nucleotide sequence ID" value="NZ_ACOM01000005.1"/>
</dbReference>
<dbReference type="AlphaFoldDB" id="C4II29"/>
<accession>C4II29</accession>
<comment type="caution">
    <text evidence="1">The sequence shown here is derived from an EMBL/GenBank/DDBJ whole genome shotgun (WGS) entry which is preliminary data.</text>
</comment>
<keyword evidence="2" id="KW-1185">Reference proteome</keyword>
<dbReference type="Proteomes" id="UP000003081">
    <property type="component" value="Unassembled WGS sequence"/>
</dbReference>
<evidence type="ECO:0000313" key="2">
    <source>
        <dbReference type="Proteomes" id="UP000003081"/>
    </source>
</evidence>
<name>C4II29_CLOBU</name>
<organism evidence="1 2">
    <name type="scientific">Clostridium butyricum E4 str. BoNT E BL5262</name>
    <dbReference type="NCBI Taxonomy" id="632245"/>
    <lineage>
        <taxon>Bacteria</taxon>
        <taxon>Bacillati</taxon>
        <taxon>Bacillota</taxon>
        <taxon>Clostridia</taxon>
        <taxon>Eubacteriales</taxon>
        <taxon>Clostridiaceae</taxon>
        <taxon>Clostridium</taxon>
    </lineage>
</organism>